<protein>
    <submittedName>
        <fullName evidence="2">Uncharacterized protein</fullName>
    </submittedName>
</protein>
<evidence type="ECO:0000256" key="1">
    <source>
        <dbReference type="SAM" id="Phobius"/>
    </source>
</evidence>
<evidence type="ECO:0000313" key="3">
    <source>
        <dbReference type="Proteomes" id="UP001244640"/>
    </source>
</evidence>
<evidence type="ECO:0000313" key="2">
    <source>
        <dbReference type="EMBL" id="MDQ1149657.1"/>
    </source>
</evidence>
<keyword evidence="1" id="KW-1133">Transmembrane helix</keyword>
<dbReference type="EMBL" id="JAUTBA010000001">
    <property type="protein sequence ID" value="MDQ1149657.1"/>
    <property type="molecule type" value="Genomic_DNA"/>
</dbReference>
<keyword evidence="1" id="KW-0472">Membrane</keyword>
<accession>A0ABU0U3W6</accession>
<dbReference type="RefSeq" id="WP_307185448.1">
    <property type="nucleotide sequence ID" value="NZ_JAUTBA010000001.1"/>
</dbReference>
<gene>
    <name evidence="2" type="ORF">QE382_001641</name>
</gene>
<keyword evidence="3" id="KW-1185">Reference proteome</keyword>
<reference evidence="2 3" key="1">
    <citation type="submission" date="2023-07" db="EMBL/GenBank/DDBJ databases">
        <title>Functional and genomic diversity of the sorghum phyllosphere microbiome.</title>
        <authorList>
            <person name="Shade A."/>
        </authorList>
    </citation>
    <scope>NUCLEOTIDE SEQUENCE [LARGE SCALE GENOMIC DNA]</scope>
    <source>
        <strain evidence="2 3">SORGH_AS_0892</strain>
    </source>
</reference>
<keyword evidence="1" id="KW-0812">Transmembrane</keyword>
<sequence>MRFDFKNLPSRRRRYIIGLTFVFLSIALIGLAFSKDERSSFDEAKAEILLRKLGHQLLLQSGDSSSRVLPIERITTDEYRIRFEQHLTFQPDSLLNTAKDLLGEDPFTRNYIVNVLNCASNAVTYGFAIAGDEEDDIVPCLGREQPSGFYAIDIKFKPIEHREKEVYILGSLSALAFICFVVFRPRAIQKAPKSDQPVEVFRFGSVQFDPMKSY</sequence>
<feature type="transmembrane region" description="Helical" evidence="1">
    <location>
        <begin position="166"/>
        <end position="183"/>
    </location>
</feature>
<dbReference type="Proteomes" id="UP001244640">
    <property type="component" value="Unassembled WGS sequence"/>
</dbReference>
<comment type="caution">
    <text evidence="2">The sequence shown here is derived from an EMBL/GenBank/DDBJ whole genome shotgun (WGS) entry which is preliminary data.</text>
</comment>
<organism evidence="2 3">
    <name type="scientific">Sphingobacterium zeae</name>
    <dbReference type="NCBI Taxonomy" id="1776859"/>
    <lineage>
        <taxon>Bacteria</taxon>
        <taxon>Pseudomonadati</taxon>
        <taxon>Bacteroidota</taxon>
        <taxon>Sphingobacteriia</taxon>
        <taxon>Sphingobacteriales</taxon>
        <taxon>Sphingobacteriaceae</taxon>
        <taxon>Sphingobacterium</taxon>
    </lineage>
</organism>
<proteinExistence type="predicted"/>
<name>A0ABU0U3W6_9SPHI</name>